<evidence type="ECO:0000313" key="10">
    <source>
        <dbReference type="Proteomes" id="UP000054717"/>
    </source>
</evidence>
<comment type="similarity">
    <text evidence="2 7">Belongs to the ExbD/TolR family.</text>
</comment>
<dbReference type="Pfam" id="PF02472">
    <property type="entry name" value="ExbD"/>
    <property type="match status" value="1"/>
</dbReference>
<dbReference type="Proteomes" id="UP000054717">
    <property type="component" value="Unassembled WGS sequence"/>
</dbReference>
<comment type="subcellular location">
    <subcellularLocation>
        <location evidence="1">Cell membrane</location>
        <topology evidence="1">Single-pass membrane protein</topology>
    </subcellularLocation>
    <subcellularLocation>
        <location evidence="7">Cell membrane</location>
        <topology evidence="7">Single-pass type II membrane protein</topology>
    </subcellularLocation>
</comment>
<keyword evidence="10" id="KW-1185">Reference proteome</keyword>
<evidence type="ECO:0000256" key="3">
    <source>
        <dbReference type="ARBA" id="ARBA00022475"/>
    </source>
</evidence>
<sequence>MAMSPFASDEDDGMMSEINMTPLVDVMLVLLIIFLVTIPAMNHAVKIDLPHASSQPQDTKPAHVNLAVEADGTILWDDQKVDDTALAARIAQASKQSPQPELHLRADRKVPYERVADVMSAAQAGGLSKIGFVTEPKAGK</sequence>
<dbReference type="STRING" id="326475.AWB66_05180"/>
<evidence type="ECO:0000256" key="1">
    <source>
        <dbReference type="ARBA" id="ARBA00004162"/>
    </source>
</evidence>
<dbReference type="RefSeq" id="WP_087632945.1">
    <property type="nucleotide sequence ID" value="NZ_FCNZ02000026.1"/>
</dbReference>
<organism evidence="9 10">
    <name type="scientific">Caballeronia telluris</name>
    <dbReference type="NCBI Taxonomy" id="326475"/>
    <lineage>
        <taxon>Bacteria</taxon>
        <taxon>Pseudomonadati</taxon>
        <taxon>Pseudomonadota</taxon>
        <taxon>Betaproteobacteria</taxon>
        <taxon>Burkholderiales</taxon>
        <taxon>Burkholderiaceae</taxon>
        <taxon>Caballeronia</taxon>
    </lineage>
</organism>
<dbReference type="Gene3D" id="3.30.420.270">
    <property type="match status" value="1"/>
</dbReference>
<evidence type="ECO:0000256" key="5">
    <source>
        <dbReference type="ARBA" id="ARBA00022989"/>
    </source>
</evidence>
<dbReference type="EMBL" id="FCNZ02000026">
    <property type="protein sequence ID" value="SAL75385.1"/>
    <property type="molecule type" value="Genomic_DNA"/>
</dbReference>
<evidence type="ECO:0000256" key="4">
    <source>
        <dbReference type="ARBA" id="ARBA00022692"/>
    </source>
</evidence>
<keyword evidence="3" id="KW-1003">Cell membrane</keyword>
<evidence type="ECO:0000256" key="6">
    <source>
        <dbReference type="ARBA" id="ARBA00023136"/>
    </source>
</evidence>
<keyword evidence="7" id="KW-0813">Transport</keyword>
<dbReference type="AlphaFoldDB" id="A0A158K343"/>
<keyword evidence="4 7" id="KW-0812">Transmembrane</keyword>
<protein>
    <submittedName>
        <fullName evidence="9">Biopolymer ExbD/TolR family transporter</fullName>
    </submittedName>
</protein>
<dbReference type="PANTHER" id="PTHR30558:SF7">
    <property type="entry name" value="TOL-PAL SYSTEM PROTEIN TOLR"/>
    <property type="match status" value="1"/>
</dbReference>
<feature type="transmembrane region" description="Helical" evidence="8">
    <location>
        <begin position="20"/>
        <end position="41"/>
    </location>
</feature>
<keyword evidence="5 8" id="KW-1133">Transmembrane helix</keyword>
<accession>A0A158K343</accession>
<dbReference type="PANTHER" id="PTHR30558">
    <property type="entry name" value="EXBD MEMBRANE COMPONENT OF PMF-DRIVEN MACROMOLECULE IMPORT SYSTEM"/>
    <property type="match status" value="1"/>
</dbReference>
<comment type="caution">
    <text evidence="9">The sequence shown here is derived from an EMBL/GenBank/DDBJ whole genome shotgun (WGS) entry which is preliminary data.</text>
</comment>
<dbReference type="GO" id="GO:0015031">
    <property type="term" value="P:protein transport"/>
    <property type="evidence" value="ECO:0007669"/>
    <property type="project" value="UniProtKB-KW"/>
</dbReference>
<evidence type="ECO:0000256" key="8">
    <source>
        <dbReference type="SAM" id="Phobius"/>
    </source>
</evidence>
<evidence type="ECO:0000256" key="7">
    <source>
        <dbReference type="RuleBase" id="RU003879"/>
    </source>
</evidence>
<proteinExistence type="inferred from homology"/>
<evidence type="ECO:0000313" key="9">
    <source>
        <dbReference type="EMBL" id="SAL75385.1"/>
    </source>
</evidence>
<name>A0A158K343_9BURK</name>
<evidence type="ECO:0000256" key="2">
    <source>
        <dbReference type="ARBA" id="ARBA00005811"/>
    </source>
</evidence>
<keyword evidence="6 8" id="KW-0472">Membrane</keyword>
<keyword evidence="7" id="KW-0653">Protein transport</keyword>
<reference evidence="9" key="1">
    <citation type="submission" date="2016-01" db="EMBL/GenBank/DDBJ databases">
        <authorList>
            <person name="Peeters Charlotte."/>
        </authorList>
    </citation>
    <scope>NUCLEOTIDE SEQUENCE</scope>
    <source>
        <strain evidence="9">LMG 22936</strain>
    </source>
</reference>
<dbReference type="GO" id="GO:0005886">
    <property type="term" value="C:plasma membrane"/>
    <property type="evidence" value="ECO:0007669"/>
    <property type="project" value="UniProtKB-SubCell"/>
</dbReference>
<dbReference type="InterPro" id="IPR003400">
    <property type="entry name" value="ExbD"/>
</dbReference>
<dbReference type="GO" id="GO:0022857">
    <property type="term" value="F:transmembrane transporter activity"/>
    <property type="evidence" value="ECO:0007669"/>
    <property type="project" value="InterPro"/>
</dbReference>
<gene>
    <name evidence="9" type="ORF">AWB66_05180</name>
</gene>